<protein>
    <submittedName>
        <fullName evidence="2">Uncharacterized protein</fullName>
    </submittedName>
</protein>
<gene>
    <name evidence="2" type="ORF">HK100_002823</name>
</gene>
<sequence length="309" mass="33740">MTSSNLTAKCAINTAISLLISSTLYASAAPIFIDNSELCLDVYGGLPSNGSQVVAWVFHEGMNEDWSWSGDRLVSGLGDWCIGRSNDHSAALVITASLIAREAFTPTGSAWFNFDRYNFFAAVFTTPCIYACVIWGLTINVFLALTRLFLVQPKLENKWYFVATAAYGAVGSITAITLSIMAPGEGGYFVSPPEAMTNKTASDAFAYGYPIIVIIPLLVAAAIYAIFFSQLRLYFTKINSDIERKITWRCVIMGGSTFLCYLPFSIAGILYGKGYLPVWVSIVTTDLALGDCLITPLVILYFMPNIRAK</sequence>
<organism evidence="2 3">
    <name type="scientific">Physocladia obscura</name>
    <dbReference type="NCBI Taxonomy" id="109957"/>
    <lineage>
        <taxon>Eukaryota</taxon>
        <taxon>Fungi</taxon>
        <taxon>Fungi incertae sedis</taxon>
        <taxon>Chytridiomycota</taxon>
        <taxon>Chytridiomycota incertae sedis</taxon>
        <taxon>Chytridiomycetes</taxon>
        <taxon>Chytridiales</taxon>
        <taxon>Chytriomycetaceae</taxon>
        <taxon>Physocladia</taxon>
    </lineage>
</organism>
<keyword evidence="3" id="KW-1185">Reference proteome</keyword>
<name>A0AAD5T0V8_9FUNG</name>
<dbReference type="SUPFAM" id="SSF50370">
    <property type="entry name" value="Ricin B-like lectins"/>
    <property type="match status" value="1"/>
</dbReference>
<evidence type="ECO:0000313" key="3">
    <source>
        <dbReference type="Proteomes" id="UP001211907"/>
    </source>
</evidence>
<dbReference type="Gene3D" id="1.20.1070.10">
    <property type="entry name" value="Rhodopsin 7-helix transmembrane proteins"/>
    <property type="match status" value="1"/>
</dbReference>
<feature type="transmembrane region" description="Helical" evidence="1">
    <location>
        <begin position="159"/>
        <end position="184"/>
    </location>
</feature>
<feature type="transmembrane region" description="Helical" evidence="1">
    <location>
        <begin position="12"/>
        <end position="33"/>
    </location>
</feature>
<feature type="transmembrane region" description="Helical" evidence="1">
    <location>
        <begin position="204"/>
        <end position="227"/>
    </location>
</feature>
<keyword evidence="1" id="KW-1133">Transmembrane helix</keyword>
<comment type="caution">
    <text evidence="2">The sequence shown here is derived from an EMBL/GenBank/DDBJ whole genome shotgun (WGS) entry which is preliminary data.</text>
</comment>
<dbReference type="AlphaFoldDB" id="A0AAD5T0V8"/>
<dbReference type="InterPro" id="IPR035992">
    <property type="entry name" value="Ricin_B-like_lectins"/>
</dbReference>
<dbReference type="Proteomes" id="UP001211907">
    <property type="component" value="Unassembled WGS sequence"/>
</dbReference>
<dbReference type="SUPFAM" id="SSF81321">
    <property type="entry name" value="Family A G protein-coupled receptor-like"/>
    <property type="match status" value="1"/>
</dbReference>
<keyword evidence="1" id="KW-0812">Transmembrane</keyword>
<reference evidence="2" key="1">
    <citation type="submission" date="2020-05" db="EMBL/GenBank/DDBJ databases">
        <title>Phylogenomic resolution of chytrid fungi.</title>
        <authorList>
            <person name="Stajich J.E."/>
            <person name="Amses K."/>
            <person name="Simmons R."/>
            <person name="Seto K."/>
            <person name="Myers J."/>
            <person name="Bonds A."/>
            <person name="Quandt C.A."/>
            <person name="Barry K."/>
            <person name="Liu P."/>
            <person name="Grigoriev I."/>
            <person name="Longcore J.E."/>
            <person name="James T.Y."/>
        </authorList>
    </citation>
    <scope>NUCLEOTIDE SEQUENCE</scope>
    <source>
        <strain evidence="2">JEL0513</strain>
    </source>
</reference>
<evidence type="ECO:0000313" key="2">
    <source>
        <dbReference type="EMBL" id="KAJ3111070.1"/>
    </source>
</evidence>
<keyword evidence="1" id="KW-0472">Membrane</keyword>
<feature type="non-terminal residue" evidence="2">
    <location>
        <position position="309"/>
    </location>
</feature>
<accession>A0AAD5T0V8</accession>
<dbReference type="EMBL" id="JADGJH010001670">
    <property type="protein sequence ID" value="KAJ3111070.1"/>
    <property type="molecule type" value="Genomic_DNA"/>
</dbReference>
<feature type="transmembrane region" description="Helical" evidence="1">
    <location>
        <begin position="248"/>
        <end position="272"/>
    </location>
</feature>
<proteinExistence type="predicted"/>
<feature type="transmembrane region" description="Helical" evidence="1">
    <location>
        <begin position="278"/>
        <end position="303"/>
    </location>
</feature>
<feature type="transmembrane region" description="Helical" evidence="1">
    <location>
        <begin position="119"/>
        <end position="150"/>
    </location>
</feature>
<evidence type="ECO:0000256" key="1">
    <source>
        <dbReference type="SAM" id="Phobius"/>
    </source>
</evidence>